<reference evidence="2" key="2">
    <citation type="submission" date="2018-03" db="EMBL/GenBank/DDBJ databases">
        <title>The Triticum urartu genome reveals the dynamic nature of wheat genome evolution.</title>
        <authorList>
            <person name="Ling H."/>
            <person name="Ma B."/>
            <person name="Shi X."/>
            <person name="Liu H."/>
            <person name="Dong L."/>
            <person name="Sun H."/>
            <person name="Cao Y."/>
            <person name="Gao Q."/>
            <person name="Zheng S."/>
            <person name="Li Y."/>
            <person name="Yu Y."/>
            <person name="Du H."/>
            <person name="Qi M."/>
            <person name="Li Y."/>
            <person name="Yu H."/>
            <person name="Cui Y."/>
            <person name="Wang N."/>
            <person name="Chen C."/>
            <person name="Wu H."/>
            <person name="Zhao Y."/>
            <person name="Zhang J."/>
            <person name="Li Y."/>
            <person name="Zhou W."/>
            <person name="Zhang B."/>
            <person name="Hu W."/>
            <person name="Eijk M."/>
            <person name="Tang J."/>
            <person name="Witsenboer H."/>
            <person name="Zhao S."/>
            <person name="Li Z."/>
            <person name="Zhang A."/>
            <person name="Wang D."/>
            <person name="Liang C."/>
        </authorList>
    </citation>
    <scope>NUCLEOTIDE SEQUENCE [LARGE SCALE GENOMIC DNA]</scope>
    <source>
        <strain evidence="2">cv. G1812</strain>
    </source>
</reference>
<evidence type="ECO:0000256" key="1">
    <source>
        <dbReference type="SAM" id="Phobius"/>
    </source>
</evidence>
<feature type="transmembrane region" description="Helical" evidence="1">
    <location>
        <begin position="58"/>
        <end position="75"/>
    </location>
</feature>
<keyword evidence="1" id="KW-0812">Transmembrane</keyword>
<keyword evidence="3" id="KW-1185">Reference proteome</keyword>
<evidence type="ECO:0000313" key="3">
    <source>
        <dbReference type="Proteomes" id="UP000015106"/>
    </source>
</evidence>
<dbReference type="EnsemblPlants" id="TuG1812G0600002494.01.T01">
    <property type="protein sequence ID" value="TuG1812G0600002494.01.T01"/>
    <property type="gene ID" value="TuG1812G0600002494.01"/>
</dbReference>
<dbReference type="Gramene" id="TuG1812G0600002494.01.T01">
    <property type="protein sequence ID" value="TuG1812G0600002494.01.T01"/>
    <property type="gene ID" value="TuG1812G0600002494.01"/>
</dbReference>
<sequence length="159" mass="18639">MWCKCTWRWLECQIHRRPVIDAHTGHHGTAAMETQIMLMSVSGMVTHLKHMYLQSKRFFVFAFFILLGLGSPNYVELEHDCLEISVPKYSLAATRNAEDKKLEHQAKTKLEFSAMKLSQRQTCVPIRKFPYCSKIDAEKQRGRRNYKVFRSKTKKGTRN</sequence>
<reference evidence="2" key="3">
    <citation type="submission" date="2022-06" db="UniProtKB">
        <authorList>
            <consortium name="EnsemblPlants"/>
        </authorList>
    </citation>
    <scope>IDENTIFICATION</scope>
</reference>
<reference evidence="3" key="1">
    <citation type="journal article" date="2013" name="Nature">
        <title>Draft genome of the wheat A-genome progenitor Triticum urartu.</title>
        <authorList>
            <person name="Ling H.Q."/>
            <person name="Zhao S."/>
            <person name="Liu D."/>
            <person name="Wang J."/>
            <person name="Sun H."/>
            <person name="Zhang C."/>
            <person name="Fan H."/>
            <person name="Li D."/>
            <person name="Dong L."/>
            <person name="Tao Y."/>
            <person name="Gao C."/>
            <person name="Wu H."/>
            <person name="Li Y."/>
            <person name="Cui Y."/>
            <person name="Guo X."/>
            <person name="Zheng S."/>
            <person name="Wang B."/>
            <person name="Yu K."/>
            <person name="Liang Q."/>
            <person name="Yang W."/>
            <person name="Lou X."/>
            <person name="Chen J."/>
            <person name="Feng M."/>
            <person name="Jian J."/>
            <person name="Zhang X."/>
            <person name="Luo G."/>
            <person name="Jiang Y."/>
            <person name="Liu J."/>
            <person name="Wang Z."/>
            <person name="Sha Y."/>
            <person name="Zhang B."/>
            <person name="Wu H."/>
            <person name="Tang D."/>
            <person name="Shen Q."/>
            <person name="Xue P."/>
            <person name="Zou S."/>
            <person name="Wang X."/>
            <person name="Liu X."/>
            <person name="Wang F."/>
            <person name="Yang Y."/>
            <person name="An X."/>
            <person name="Dong Z."/>
            <person name="Zhang K."/>
            <person name="Zhang X."/>
            <person name="Luo M.C."/>
            <person name="Dvorak J."/>
            <person name="Tong Y."/>
            <person name="Wang J."/>
            <person name="Yang H."/>
            <person name="Li Z."/>
            <person name="Wang D."/>
            <person name="Zhang A."/>
            <person name="Wang J."/>
        </authorList>
    </citation>
    <scope>NUCLEOTIDE SEQUENCE</scope>
    <source>
        <strain evidence="3">cv. G1812</strain>
    </source>
</reference>
<evidence type="ECO:0000313" key="2">
    <source>
        <dbReference type="EnsemblPlants" id="TuG1812G0600002497.01.T01"/>
    </source>
</evidence>
<dbReference type="EnsemblPlants" id="TuG1812G0600002497.01.T01">
    <property type="protein sequence ID" value="TuG1812G0600002497.01.T01"/>
    <property type="gene ID" value="TuG1812G0600002497.01"/>
</dbReference>
<dbReference type="Gramene" id="TuG1812G0600002497.01.T01">
    <property type="protein sequence ID" value="TuG1812G0600002497.01.T01"/>
    <property type="gene ID" value="TuG1812G0600002497.01"/>
</dbReference>
<protein>
    <submittedName>
        <fullName evidence="2">Uncharacterized protein</fullName>
    </submittedName>
</protein>
<accession>A0A8R7UWT4</accession>
<organism evidence="2 3">
    <name type="scientific">Triticum urartu</name>
    <name type="common">Red wild einkorn</name>
    <name type="synonym">Crithodium urartu</name>
    <dbReference type="NCBI Taxonomy" id="4572"/>
    <lineage>
        <taxon>Eukaryota</taxon>
        <taxon>Viridiplantae</taxon>
        <taxon>Streptophyta</taxon>
        <taxon>Embryophyta</taxon>
        <taxon>Tracheophyta</taxon>
        <taxon>Spermatophyta</taxon>
        <taxon>Magnoliopsida</taxon>
        <taxon>Liliopsida</taxon>
        <taxon>Poales</taxon>
        <taxon>Poaceae</taxon>
        <taxon>BOP clade</taxon>
        <taxon>Pooideae</taxon>
        <taxon>Triticodae</taxon>
        <taxon>Triticeae</taxon>
        <taxon>Triticinae</taxon>
        <taxon>Triticum</taxon>
    </lineage>
</organism>
<name>A0A8R7UWT4_TRIUA</name>
<keyword evidence="1" id="KW-1133">Transmembrane helix</keyword>
<dbReference type="AlphaFoldDB" id="A0A8R7UWT4"/>
<keyword evidence="1" id="KW-0472">Membrane</keyword>
<dbReference type="Proteomes" id="UP000015106">
    <property type="component" value="Chromosome 6"/>
</dbReference>
<proteinExistence type="predicted"/>